<dbReference type="AlphaFoldDB" id="A0A9P7YPE4"/>
<comment type="caution">
    <text evidence="2">The sequence shown here is derived from an EMBL/GenBank/DDBJ whole genome shotgun (WGS) entry which is preliminary data.</text>
</comment>
<reference evidence="2" key="1">
    <citation type="journal article" date="2021" name="IMA Fungus">
        <title>Genomic characterization of three marine fungi, including Emericellopsis atlantica sp. nov. with signatures of a generalist lifestyle and marine biomass degradation.</title>
        <authorList>
            <person name="Hagestad O.C."/>
            <person name="Hou L."/>
            <person name="Andersen J.H."/>
            <person name="Hansen E.H."/>
            <person name="Altermark B."/>
            <person name="Li C."/>
            <person name="Kuhnert E."/>
            <person name="Cox R.J."/>
            <person name="Crous P.W."/>
            <person name="Spatafora J.W."/>
            <person name="Lail K."/>
            <person name="Amirebrahimi M."/>
            <person name="Lipzen A."/>
            <person name="Pangilinan J."/>
            <person name="Andreopoulos W."/>
            <person name="Hayes R.D."/>
            <person name="Ng V."/>
            <person name="Grigoriev I.V."/>
            <person name="Jackson S.A."/>
            <person name="Sutton T.D.S."/>
            <person name="Dobson A.D.W."/>
            <person name="Rama T."/>
        </authorList>
    </citation>
    <scope>NUCLEOTIDE SEQUENCE</scope>
    <source>
        <strain evidence="2">TRa018bII</strain>
    </source>
</reference>
<proteinExistence type="predicted"/>
<name>A0A9P7YPE4_9HELO</name>
<dbReference type="Proteomes" id="UP000824998">
    <property type="component" value="Unassembled WGS sequence"/>
</dbReference>
<protein>
    <submittedName>
        <fullName evidence="2">Uncharacterized protein</fullName>
    </submittedName>
</protein>
<feature type="region of interest" description="Disordered" evidence="1">
    <location>
        <begin position="1"/>
        <end position="78"/>
    </location>
</feature>
<evidence type="ECO:0000256" key="1">
    <source>
        <dbReference type="SAM" id="MobiDB-lite"/>
    </source>
</evidence>
<feature type="region of interest" description="Disordered" evidence="1">
    <location>
        <begin position="135"/>
        <end position="184"/>
    </location>
</feature>
<gene>
    <name evidence="2" type="ORF">BJ875DRAFT_439148</name>
</gene>
<keyword evidence="3" id="KW-1185">Reference proteome</keyword>
<dbReference type="OrthoDB" id="3439027at2759"/>
<accession>A0A9P7YPE4</accession>
<feature type="compositionally biased region" description="Acidic residues" evidence="1">
    <location>
        <begin position="175"/>
        <end position="184"/>
    </location>
</feature>
<feature type="compositionally biased region" description="Basic and acidic residues" evidence="1">
    <location>
        <begin position="1"/>
        <end position="11"/>
    </location>
</feature>
<feature type="compositionally biased region" description="Basic and acidic residues" evidence="1">
    <location>
        <begin position="18"/>
        <end position="29"/>
    </location>
</feature>
<organism evidence="2 3">
    <name type="scientific">Amylocarpus encephaloides</name>
    <dbReference type="NCBI Taxonomy" id="45428"/>
    <lineage>
        <taxon>Eukaryota</taxon>
        <taxon>Fungi</taxon>
        <taxon>Dikarya</taxon>
        <taxon>Ascomycota</taxon>
        <taxon>Pezizomycotina</taxon>
        <taxon>Leotiomycetes</taxon>
        <taxon>Helotiales</taxon>
        <taxon>Helotiales incertae sedis</taxon>
        <taxon>Amylocarpus</taxon>
    </lineage>
</organism>
<dbReference type="EMBL" id="MU251401">
    <property type="protein sequence ID" value="KAG9236718.1"/>
    <property type="molecule type" value="Genomic_DNA"/>
</dbReference>
<sequence length="225" mass="25344">MPFNELKRRDSWPPTIVHLREPHNARTDTFDPEGIDENPFSYFLSSPEDLDDDEDLSAGIESSSDPKPTIREVSPSSLQRVPLPIEEDDEDGFGLDLPLSLKDFTIGHISGRKSRAGNHIDATGLGILIPENASTRGRARARMSSERVGRGRGRARSLSARRPQSWRRPSPDIYPIEEEDDDELPEFTRTETPEIVVTTPSEAHIYHLAPPVVKPKLKKRVHWAI</sequence>
<evidence type="ECO:0000313" key="2">
    <source>
        <dbReference type="EMBL" id="KAG9236718.1"/>
    </source>
</evidence>
<evidence type="ECO:0000313" key="3">
    <source>
        <dbReference type="Proteomes" id="UP000824998"/>
    </source>
</evidence>